<comment type="caution">
    <text evidence="2">The sequence shown here is derived from an EMBL/GenBank/DDBJ whole genome shotgun (WGS) entry which is preliminary data.</text>
</comment>
<dbReference type="AlphaFoldDB" id="A0A226BVZ3"/>
<feature type="region of interest" description="Disordered" evidence="1">
    <location>
        <begin position="1"/>
        <end position="21"/>
    </location>
</feature>
<keyword evidence="3" id="KW-1185">Reference proteome</keyword>
<evidence type="ECO:0000256" key="1">
    <source>
        <dbReference type="SAM" id="MobiDB-lite"/>
    </source>
</evidence>
<evidence type="ECO:0000313" key="2">
    <source>
        <dbReference type="EMBL" id="OWZ83145.1"/>
    </source>
</evidence>
<dbReference type="OrthoDB" id="9796523at2"/>
<protein>
    <submittedName>
        <fullName evidence="2">Uncharacterized protein</fullName>
    </submittedName>
</protein>
<dbReference type="Proteomes" id="UP000214588">
    <property type="component" value="Unassembled WGS sequence"/>
</dbReference>
<proteinExistence type="predicted"/>
<sequence length="110" mass="12780">MQDFGPKASTTGTKKTYHKYSSKSKEFIQLIEIIGEKGWNKVKKTIDSLEHILPNEISNKKIQVLCNRDEELEVPKNETVTEIRLKDTLSSYDQLLNSNKHEFEKRAKNL</sequence>
<accession>A0A226BVZ3</accession>
<name>A0A226BVZ3_9FIRM</name>
<dbReference type="RefSeq" id="WP_089024179.1">
    <property type="nucleotide sequence ID" value="NZ_NIQC01000026.1"/>
</dbReference>
<gene>
    <name evidence="2" type="ORF">CDO51_10270</name>
</gene>
<evidence type="ECO:0000313" key="3">
    <source>
        <dbReference type="Proteomes" id="UP000214588"/>
    </source>
</evidence>
<dbReference type="EMBL" id="NIQC01000026">
    <property type="protein sequence ID" value="OWZ83145.1"/>
    <property type="molecule type" value="Genomic_DNA"/>
</dbReference>
<reference evidence="2 3" key="1">
    <citation type="submission" date="2017-06" db="EMBL/GenBank/DDBJ databases">
        <title>Draft Genome Sequence of Natranaerobius trueperi halophilic, alkalithermophilic bacteria from soda lakes.</title>
        <authorList>
            <person name="Zhao B."/>
        </authorList>
    </citation>
    <scope>NUCLEOTIDE SEQUENCE [LARGE SCALE GENOMIC DNA]</scope>
    <source>
        <strain evidence="2 3">DSM 18760</strain>
    </source>
</reference>
<organism evidence="2 3">
    <name type="scientific">Natranaerobius trueperi</name>
    <dbReference type="NCBI Taxonomy" id="759412"/>
    <lineage>
        <taxon>Bacteria</taxon>
        <taxon>Bacillati</taxon>
        <taxon>Bacillota</taxon>
        <taxon>Clostridia</taxon>
        <taxon>Natranaerobiales</taxon>
        <taxon>Natranaerobiaceae</taxon>
        <taxon>Natranaerobius</taxon>
    </lineage>
</organism>